<dbReference type="OrthoDB" id="5082798at2759"/>
<name>W9NKI5_FUSOX</name>
<accession>W9NKI5</accession>
<feature type="region of interest" description="Disordered" evidence="1">
    <location>
        <begin position="116"/>
        <end position="151"/>
    </location>
</feature>
<gene>
    <name evidence="2" type="ORF">FOVG_18092</name>
</gene>
<dbReference type="Proteomes" id="UP000030751">
    <property type="component" value="Unassembled WGS sequence"/>
</dbReference>
<evidence type="ECO:0000313" key="2">
    <source>
        <dbReference type="EMBL" id="EXA30522.1"/>
    </source>
</evidence>
<reference evidence="2" key="1">
    <citation type="submission" date="2011-10" db="EMBL/GenBank/DDBJ databases">
        <title>The Genome Sequence of Fusarium oxysporum HDV247.</title>
        <authorList>
            <consortium name="The Broad Institute Genome Sequencing Platform"/>
            <person name="Ma L.-J."/>
            <person name="Gale L.R."/>
            <person name="Schwartz D.C."/>
            <person name="Zhou S."/>
            <person name="Corby-Kistler H."/>
            <person name="Young S.K."/>
            <person name="Zeng Q."/>
            <person name="Gargeya S."/>
            <person name="Fitzgerald M."/>
            <person name="Haas B."/>
            <person name="Abouelleil A."/>
            <person name="Alvarado L."/>
            <person name="Arachchi H.M."/>
            <person name="Berlin A."/>
            <person name="Brown A."/>
            <person name="Chapman S.B."/>
            <person name="Chen Z."/>
            <person name="Dunbar C."/>
            <person name="Freedman E."/>
            <person name="Gearin G."/>
            <person name="Goldberg J."/>
            <person name="Griggs A."/>
            <person name="Gujja S."/>
            <person name="Heiman D."/>
            <person name="Howarth C."/>
            <person name="Larson L."/>
            <person name="Lui A."/>
            <person name="MacDonald P.J.P."/>
            <person name="Montmayeur A."/>
            <person name="Murphy C."/>
            <person name="Neiman D."/>
            <person name="Pearson M."/>
            <person name="Priest M."/>
            <person name="Roberts A."/>
            <person name="Saif S."/>
            <person name="Shea T."/>
            <person name="Shenoy N."/>
            <person name="Sisk P."/>
            <person name="Stolte C."/>
            <person name="Sykes S."/>
            <person name="Wortman J."/>
            <person name="Nusbaum C."/>
            <person name="Birren B."/>
        </authorList>
    </citation>
    <scope>NUCLEOTIDE SEQUENCE [LARGE SCALE GENOMIC DNA]</scope>
    <source>
        <strain evidence="2">HDV247</strain>
    </source>
</reference>
<evidence type="ECO:0000256" key="1">
    <source>
        <dbReference type="SAM" id="MobiDB-lite"/>
    </source>
</evidence>
<proteinExistence type="predicted"/>
<dbReference type="EMBL" id="JH651047">
    <property type="protein sequence ID" value="EXA30522.1"/>
    <property type="molecule type" value="Genomic_DNA"/>
</dbReference>
<organism evidence="2">
    <name type="scientific">Fusarium oxysporum f. sp. pisi HDV247</name>
    <dbReference type="NCBI Taxonomy" id="1080344"/>
    <lineage>
        <taxon>Eukaryota</taxon>
        <taxon>Fungi</taxon>
        <taxon>Dikarya</taxon>
        <taxon>Ascomycota</taxon>
        <taxon>Pezizomycotina</taxon>
        <taxon>Sordariomycetes</taxon>
        <taxon>Hypocreomycetidae</taxon>
        <taxon>Hypocreales</taxon>
        <taxon>Nectriaceae</taxon>
        <taxon>Fusarium</taxon>
        <taxon>Fusarium oxysporum species complex</taxon>
    </lineage>
</organism>
<protein>
    <submittedName>
        <fullName evidence="2">Uncharacterized protein</fullName>
    </submittedName>
</protein>
<feature type="compositionally biased region" description="Polar residues" evidence="1">
    <location>
        <begin position="129"/>
        <end position="149"/>
    </location>
</feature>
<dbReference type="HOGENOM" id="CLU_478996_0_0_1"/>
<sequence length="569" mass="65187">MSNQHLSITSPQAFDPSCIQVAAQSMSQACERTPKKYKNSGYCPECNEWQPYLSQHKLRKHPSEKRVYTGKRVRCPECWKEWSANNKKKYKCECTSEPVPVEAPSTVQIPAREIVGSGSQNSDDDQPFYTPQNSCGDANDPTTVTALTDRSTKRQRKLPSVYLLCVGTPAVEDIGKSDLLGVPVDLSDIEVFKDELGDIFKREEISGMQRELGKAFIRRVTGEPVIHQTIVSMLIARAKDHVEAEFKRWDWLISEIQNDSLGDYIAKKKASRVLILLANTNSDWEQISVPNLYSRLRTLSAFDGRIYVCPSEAETQWAGCKIGDISTLDMIAQDADWKYSYRPRTCLGRGRCTLPSTAVKKMVIKRGYSCGAGHVEVVDGTQRHNLRCIDTEQSHPEPYNTNIDIRQPTYFHQEYIESLQTFGEYRVYICRQKILAIAHTKFNWGSTPKHFAVQRVQLKSFAWFSSDHEEQQQKLEELKDFALFENSRLLDLCDIREEYRSLRVGVRLDIGVSELNRNGRLYVSEITRFPMADQLPRLILDKPYLTISQEWAESLIEEYTRDCRGKATM</sequence>
<dbReference type="AlphaFoldDB" id="W9NKI5"/>
<reference evidence="2" key="2">
    <citation type="submission" date="2012-05" db="EMBL/GenBank/DDBJ databases">
        <title>Annotation of the Genome Sequence of Fusarium oxysporum HDV247.</title>
        <authorList>
            <consortium name="The Broad Institute Genomics Platform"/>
            <person name="Ma L.-J."/>
            <person name="Corby-Kistler H."/>
            <person name="Broz K."/>
            <person name="Gale L.R."/>
            <person name="Jonkers W."/>
            <person name="O'Donnell K."/>
            <person name="Ploetz R."/>
            <person name="Steinberg C."/>
            <person name="Schwartz D.C."/>
            <person name="VanEtten H."/>
            <person name="Zhou S."/>
            <person name="Young S.K."/>
            <person name="Zeng Q."/>
            <person name="Gargeya S."/>
            <person name="Fitzgerald M."/>
            <person name="Abouelleil A."/>
            <person name="Alvarado L."/>
            <person name="Chapman S.B."/>
            <person name="Gainer-Dewar J."/>
            <person name="Goldberg J."/>
            <person name="Griggs A."/>
            <person name="Gujja S."/>
            <person name="Hansen M."/>
            <person name="Howarth C."/>
            <person name="Imamovic A."/>
            <person name="Ireland A."/>
            <person name="Larimer J."/>
            <person name="McCowan C."/>
            <person name="Murphy C."/>
            <person name="Pearson M."/>
            <person name="Poon T.W."/>
            <person name="Priest M."/>
            <person name="Roberts A."/>
            <person name="Saif S."/>
            <person name="Shea T."/>
            <person name="Sykes S."/>
            <person name="Wortman J."/>
            <person name="Nusbaum C."/>
            <person name="Birren B."/>
        </authorList>
    </citation>
    <scope>NUCLEOTIDE SEQUENCE</scope>
    <source>
        <strain evidence="2">HDV247</strain>
    </source>
</reference>